<dbReference type="Gene3D" id="1.20.1250.20">
    <property type="entry name" value="MFS general substrate transporter like domains"/>
    <property type="match status" value="2"/>
</dbReference>
<dbReference type="GO" id="GO:0016020">
    <property type="term" value="C:membrane"/>
    <property type="evidence" value="ECO:0007669"/>
    <property type="project" value="UniProtKB-SubCell"/>
</dbReference>
<evidence type="ECO:0000256" key="2">
    <source>
        <dbReference type="ARBA" id="ARBA00022448"/>
    </source>
</evidence>
<dbReference type="RefSeq" id="XP_019033796.1">
    <property type="nucleotide sequence ID" value="XM_019173989.1"/>
</dbReference>
<feature type="region of interest" description="Disordered" evidence="6">
    <location>
        <begin position="1"/>
        <end position="21"/>
    </location>
</feature>
<evidence type="ECO:0008006" key="10">
    <source>
        <dbReference type="Google" id="ProtNLM"/>
    </source>
</evidence>
<gene>
    <name evidence="8" type="ORF">L198_01829</name>
</gene>
<keyword evidence="9" id="KW-1185">Reference proteome</keyword>
<proteinExistence type="predicted"/>
<feature type="transmembrane region" description="Helical" evidence="7">
    <location>
        <begin position="159"/>
        <end position="184"/>
    </location>
</feature>
<keyword evidence="4 7" id="KW-1133">Transmembrane helix</keyword>
<dbReference type="GeneID" id="30191042"/>
<feature type="transmembrane region" description="Helical" evidence="7">
    <location>
        <begin position="294"/>
        <end position="313"/>
    </location>
</feature>
<reference evidence="8 9" key="1">
    <citation type="submission" date="2016-06" db="EMBL/GenBank/DDBJ databases">
        <title>Evolution of pathogenesis and genome organization in the Tremellales.</title>
        <authorList>
            <person name="Cuomo C."/>
            <person name="Litvintseva A."/>
            <person name="Heitman J."/>
            <person name="Chen Y."/>
            <person name="Sun S."/>
            <person name="Springer D."/>
            <person name="Dromer F."/>
            <person name="Young S."/>
            <person name="Zeng Q."/>
            <person name="Chapman S."/>
            <person name="Gujja S."/>
            <person name="Saif S."/>
            <person name="Birren B."/>
        </authorList>
    </citation>
    <scope>NUCLEOTIDE SEQUENCE [LARGE SCALE GENOMIC DNA]</scope>
    <source>
        <strain evidence="8 9">CBS 7118</strain>
    </source>
</reference>
<evidence type="ECO:0000313" key="9">
    <source>
        <dbReference type="Proteomes" id="UP000094819"/>
    </source>
</evidence>
<accession>A0A1E3JWA6</accession>
<evidence type="ECO:0000256" key="6">
    <source>
        <dbReference type="SAM" id="MobiDB-lite"/>
    </source>
</evidence>
<feature type="transmembrane region" description="Helical" evidence="7">
    <location>
        <begin position="360"/>
        <end position="380"/>
    </location>
</feature>
<dbReference type="PANTHER" id="PTHR43791:SF36">
    <property type="entry name" value="TRANSPORTER, PUTATIVE (AFU_ORTHOLOGUE AFUA_6G08340)-RELATED"/>
    <property type="match status" value="1"/>
</dbReference>
<feature type="transmembrane region" description="Helical" evidence="7">
    <location>
        <begin position="333"/>
        <end position="353"/>
    </location>
</feature>
<evidence type="ECO:0000256" key="4">
    <source>
        <dbReference type="ARBA" id="ARBA00022989"/>
    </source>
</evidence>
<dbReference type="PANTHER" id="PTHR43791">
    <property type="entry name" value="PERMEASE-RELATED"/>
    <property type="match status" value="1"/>
</dbReference>
<keyword evidence="3 7" id="KW-0812">Transmembrane</keyword>
<dbReference type="InterPro" id="IPR011701">
    <property type="entry name" value="MFS"/>
</dbReference>
<name>A0A1E3JWA6_9TREE</name>
<dbReference type="OrthoDB" id="6730379at2759"/>
<comment type="caution">
    <text evidence="8">The sequence shown here is derived from an EMBL/GenBank/DDBJ whole genome shotgun (WGS) entry which is preliminary data.</text>
</comment>
<evidence type="ECO:0000256" key="7">
    <source>
        <dbReference type="SAM" id="Phobius"/>
    </source>
</evidence>
<feature type="transmembrane region" description="Helical" evidence="7">
    <location>
        <begin position="196"/>
        <end position="222"/>
    </location>
</feature>
<feature type="transmembrane region" description="Helical" evidence="7">
    <location>
        <begin position="423"/>
        <end position="443"/>
    </location>
</feature>
<evidence type="ECO:0000256" key="1">
    <source>
        <dbReference type="ARBA" id="ARBA00004141"/>
    </source>
</evidence>
<protein>
    <recommendedName>
        <fullName evidence="10">Major facilitator superfamily (MFS) profile domain-containing protein</fullName>
    </recommendedName>
</protein>
<dbReference type="EMBL" id="AWGH01000004">
    <property type="protein sequence ID" value="ODO05141.1"/>
    <property type="molecule type" value="Genomic_DNA"/>
</dbReference>
<comment type="subcellular location">
    <subcellularLocation>
        <location evidence="1">Membrane</location>
        <topology evidence="1">Multi-pass membrane protein</topology>
    </subcellularLocation>
</comment>
<feature type="compositionally biased region" description="Basic and acidic residues" evidence="6">
    <location>
        <begin position="10"/>
        <end position="19"/>
    </location>
</feature>
<dbReference type="SUPFAM" id="SSF103473">
    <property type="entry name" value="MFS general substrate transporter"/>
    <property type="match status" value="1"/>
</dbReference>
<dbReference type="AlphaFoldDB" id="A0A1E3JWA6"/>
<dbReference type="Pfam" id="PF07690">
    <property type="entry name" value="MFS_1"/>
    <property type="match status" value="1"/>
</dbReference>
<keyword evidence="5 7" id="KW-0472">Membrane</keyword>
<evidence type="ECO:0000256" key="3">
    <source>
        <dbReference type="ARBA" id="ARBA00022692"/>
    </source>
</evidence>
<keyword evidence="2" id="KW-0813">Transport</keyword>
<dbReference type="Proteomes" id="UP000094819">
    <property type="component" value="Unassembled WGS sequence"/>
</dbReference>
<organism evidence="8 9">
    <name type="scientific">Cryptococcus wingfieldii CBS 7118</name>
    <dbReference type="NCBI Taxonomy" id="1295528"/>
    <lineage>
        <taxon>Eukaryota</taxon>
        <taxon>Fungi</taxon>
        <taxon>Dikarya</taxon>
        <taxon>Basidiomycota</taxon>
        <taxon>Agaricomycotina</taxon>
        <taxon>Tremellomycetes</taxon>
        <taxon>Tremellales</taxon>
        <taxon>Cryptococcaceae</taxon>
        <taxon>Cryptococcus</taxon>
    </lineage>
</organism>
<evidence type="ECO:0000256" key="5">
    <source>
        <dbReference type="ARBA" id="ARBA00023136"/>
    </source>
</evidence>
<dbReference type="InterPro" id="IPR036259">
    <property type="entry name" value="MFS_trans_sf"/>
</dbReference>
<dbReference type="GO" id="GO:0022857">
    <property type="term" value="F:transmembrane transporter activity"/>
    <property type="evidence" value="ECO:0007669"/>
    <property type="project" value="InterPro"/>
</dbReference>
<feature type="transmembrane region" description="Helical" evidence="7">
    <location>
        <begin position="115"/>
        <end position="138"/>
    </location>
</feature>
<sequence length="505" mass="55884">MAALTTSHSLNKEGTDDKAGPTVYINHQEIRTNDLDGLKHVNDQKAAGYVDPTIIISDAENIRLTPKIHRRILPILCIGYLCQAFDKTTLTSASIMGWIEDVGDKGQDFSLTTTLLWIGIIAGEPFVSDLLLSIRYMLTRNVYKADRIGLGFSFNVRAVFGLRFLLGFTESVVSPCMLALMVQWYRVEEQPFVTSIWQAMVGIATTISALISYIISMAFTIFGTTSSVAGNGFTSQQLSSALPALLSSLRYCPIPLPKLVGPLKRKRFTLSNSQGLKQKHWNTAQAREAFTDPFTLCLFALCVFNTLAVRGISTFSGLLVTKAFGFSNLEAQLLSIPIGAMSMITFLTLGFCIRKTNQTRYTMIGFTIPNIIGTIVLLIVEPSNKTKGGLVVAFHIMQFFGACYPATLMLFARNSAGQTKKSIIYAVTFIGWAGGNAVSTQIFQSGWAPRYSTRSTRTILARRNKKKRQGIESRRAAEGEYYLENARAFEDLTDKQNNPDFIYSL</sequence>
<feature type="transmembrane region" description="Helical" evidence="7">
    <location>
        <begin position="392"/>
        <end position="411"/>
    </location>
</feature>
<evidence type="ECO:0000313" key="8">
    <source>
        <dbReference type="EMBL" id="ODO05141.1"/>
    </source>
</evidence>